<evidence type="ECO:0000256" key="1">
    <source>
        <dbReference type="SAM" id="Phobius"/>
    </source>
</evidence>
<feature type="transmembrane region" description="Helical" evidence="1">
    <location>
        <begin position="46"/>
        <end position="64"/>
    </location>
</feature>
<name>A0A841GH58_9BACT</name>
<comment type="caution">
    <text evidence="2">The sequence shown here is derived from an EMBL/GenBank/DDBJ whole genome shotgun (WGS) entry which is preliminary data.</text>
</comment>
<keyword evidence="3" id="KW-1185">Reference proteome</keyword>
<keyword evidence="1" id="KW-0812">Transmembrane</keyword>
<evidence type="ECO:0000313" key="3">
    <source>
        <dbReference type="Proteomes" id="UP000555828"/>
    </source>
</evidence>
<sequence length="94" mass="10379">MAILAIDVSKSSLSFYSNFIGKGFVDNSPQGIFDLFNKGPEASSDFILVLESTVFILLMLQIISFKIISLSFGLKLTKLMLNSFLILLLNSLIL</sequence>
<keyword evidence="1" id="KW-1133">Transmembrane helix</keyword>
<dbReference type="AlphaFoldDB" id="A0A841GH58"/>
<gene>
    <name evidence="2" type="ORF">HNP65_001415</name>
</gene>
<dbReference type="Proteomes" id="UP000555828">
    <property type="component" value="Unassembled WGS sequence"/>
</dbReference>
<accession>A0A841GH58</accession>
<reference evidence="2 3" key="1">
    <citation type="submission" date="2020-08" db="EMBL/GenBank/DDBJ databases">
        <title>Genomic Encyclopedia of Type Strains, Phase IV (KMG-IV): sequencing the most valuable type-strain genomes for metagenomic binning, comparative biology and taxonomic classification.</title>
        <authorList>
            <person name="Goeker M."/>
        </authorList>
    </citation>
    <scope>NUCLEOTIDE SEQUENCE [LARGE SCALE GENOMIC DNA]</scope>
    <source>
        <strain evidence="2 3">DSM 13481</strain>
    </source>
</reference>
<keyword evidence="1" id="KW-0472">Membrane</keyword>
<organism evidence="2 3">
    <name type="scientific">Thermosipho japonicus</name>
    <dbReference type="NCBI Taxonomy" id="90323"/>
    <lineage>
        <taxon>Bacteria</taxon>
        <taxon>Thermotogati</taxon>
        <taxon>Thermotogota</taxon>
        <taxon>Thermotogae</taxon>
        <taxon>Thermotogales</taxon>
        <taxon>Fervidobacteriaceae</taxon>
        <taxon>Thermosipho</taxon>
    </lineage>
</organism>
<dbReference type="EMBL" id="JACHEX010000004">
    <property type="protein sequence ID" value="MBB6062952.1"/>
    <property type="molecule type" value="Genomic_DNA"/>
</dbReference>
<protein>
    <submittedName>
        <fullName evidence="2">Uncharacterized protein</fullName>
    </submittedName>
</protein>
<evidence type="ECO:0000313" key="2">
    <source>
        <dbReference type="EMBL" id="MBB6062952.1"/>
    </source>
</evidence>
<proteinExistence type="predicted"/>